<dbReference type="RefSeq" id="WP_168488958.1">
    <property type="nucleotide sequence ID" value="NZ_JAAZSQ010000027.1"/>
</dbReference>
<name>A0A7X6K7I0_9MICC</name>
<evidence type="ECO:0000313" key="2">
    <source>
        <dbReference type="Proteomes" id="UP000544090"/>
    </source>
</evidence>
<proteinExistence type="predicted"/>
<dbReference type="Proteomes" id="UP000544090">
    <property type="component" value="Unassembled WGS sequence"/>
</dbReference>
<organism evidence="1 2">
    <name type="scientific">Arthrobacter mobilis</name>
    <dbReference type="NCBI Taxonomy" id="2724944"/>
    <lineage>
        <taxon>Bacteria</taxon>
        <taxon>Bacillati</taxon>
        <taxon>Actinomycetota</taxon>
        <taxon>Actinomycetes</taxon>
        <taxon>Micrococcales</taxon>
        <taxon>Micrococcaceae</taxon>
        <taxon>Arthrobacter</taxon>
    </lineage>
</organism>
<sequence length="76" mass="8505">MAHHRQEIIIRPAAGTGWQGVQRQLESAAEEARRAAMADKRHGILVTRHRPDTFTVAVSPEVPFGMTYERDDLGIP</sequence>
<keyword evidence="2" id="KW-1185">Reference proteome</keyword>
<protein>
    <submittedName>
        <fullName evidence="1">Uncharacterized protein</fullName>
    </submittedName>
</protein>
<dbReference type="EMBL" id="JAAZSQ010000027">
    <property type="protein sequence ID" value="NKX56580.1"/>
    <property type="molecule type" value="Genomic_DNA"/>
</dbReference>
<dbReference type="AlphaFoldDB" id="A0A7X6K7I0"/>
<evidence type="ECO:0000313" key="1">
    <source>
        <dbReference type="EMBL" id="NKX56580.1"/>
    </source>
</evidence>
<gene>
    <name evidence="1" type="ORF">HGG74_19035</name>
</gene>
<accession>A0A7X6K7I0</accession>
<reference evidence="1 2" key="1">
    <citation type="submission" date="2020-04" db="EMBL/GenBank/DDBJ databases">
        <title>Arthrobacter sp. nov.</title>
        <authorList>
            <person name="Liu S."/>
        </authorList>
    </citation>
    <scope>NUCLEOTIDE SEQUENCE [LARGE SCALE GENOMIC DNA]</scope>
    <source>
        <strain evidence="1 2">E918</strain>
    </source>
</reference>
<comment type="caution">
    <text evidence="1">The sequence shown here is derived from an EMBL/GenBank/DDBJ whole genome shotgun (WGS) entry which is preliminary data.</text>
</comment>